<evidence type="ECO:0000313" key="2">
    <source>
        <dbReference type="Proteomes" id="UP000327013"/>
    </source>
</evidence>
<gene>
    <name evidence="1" type="ORF">FH972_022348</name>
</gene>
<evidence type="ECO:0000313" key="1">
    <source>
        <dbReference type="EMBL" id="KAB8342750.1"/>
    </source>
</evidence>
<dbReference type="Proteomes" id="UP000327013">
    <property type="component" value="Unassembled WGS sequence"/>
</dbReference>
<sequence length="65" mass="7387">MAVLIKPGVMPKVFSRAQALELTVDAPLLHDVAMMSETSCSVVKICQPMEAVIWWWRKEDAKRMI</sequence>
<comment type="caution">
    <text evidence="1">The sequence shown here is derived from an EMBL/GenBank/DDBJ whole genome shotgun (WGS) entry which is preliminary data.</text>
</comment>
<name>A0A5N6KSC7_9ROSI</name>
<accession>A0A5N6KSC7</accession>
<proteinExistence type="predicted"/>
<protein>
    <submittedName>
        <fullName evidence="1">Uncharacterized protein</fullName>
    </submittedName>
</protein>
<organism evidence="1 2">
    <name type="scientific">Carpinus fangiana</name>
    <dbReference type="NCBI Taxonomy" id="176857"/>
    <lineage>
        <taxon>Eukaryota</taxon>
        <taxon>Viridiplantae</taxon>
        <taxon>Streptophyta</taxon>
        <taxon>Embryophyta</taxon>
        <taxon>Tracheophyta</taxon>
        <taxon>Spermatophyta</taxon>
        <taxon>Magnoliopsida</taxon>
        <taxon>eudicotyledons</taxon>
        <taxon>Gunneridae</taxon>
        <taxon>Pentapetalae</taxon>
        <taxon>rosids</taxon>
        <taxon>fabids</taxon>
        <taxon>Fagales</taxon>
        <taxon>Betulaceae</taxon>
        <taxon>Carpinus</taxon>
    </lineage>
</organism>
<dbReference type="AlphaFoldDB" id="A0A5N6KSC7"/>
<keyword evidence="2" id="KW-1185">Reference proteome</keyword>
<reference evidence="1 2" key="1">
    <citation type="submission" date="2019-06" db="EMBL/GenBank/DDBJ databases">
        <title>A chromosomal-level reference genome of Carpinus fangiana (Coryloideae, Betulaceae).</title>
        <authorList>
            <person name="Yang X."/>
            <person name="Wang Z."/>
            <person name="Zhang L."/>
            <person name="Hao G."/>
            <person name="Liu J."/>
            <person name="Yang Y."/>
        </authorList>
    </citation>
    <scope>NUCLEOTIDE SEQUENCE [LARGE SCALE GENOMIC DNA]</scope>
    <source>
        <strain evidence="1">Cfa_2016G</strain>
        <tissue evidence="1">Leaf</tissue>
    </source>
</reference>
<dbReference type="EMBL" id="VIBQ01000012">
    <property type="protein sequence ID" value="KAB8342750.1"/>
    <property type="molecule type" value="Genomic_DNA"/>
</dbReference>